<dbReference type="SUPFAM" id="SSF90123">
    <property type="entry name" value="ABC transporter transmembrane region"/>
    <property type="match status" value="1"/>
</dbReference>
<evidence type="ECO:0000313" key="11">
    <source>
        <dbReference type="EMBL" id="BBD93245.1"/>
    </source>
</evidence>
<gene>
    <name evidence="11" type="ORF">JMUB590_2191</name>
</gene>
<feature type="transmembrane region" description="Helical" evidence="8">
    <location>
        <begin position="268"/>
        <end position="286"/>
    </location>
</feature>
<dbReference type="InterPro" id="IPR027417">
    <property type="entry name" value="P-loop_NTPase"/>
</dbReference>
<dbReference type="Gene3D" id="3.40.50.300">
    <property type="entry name" value="P-loop containing nucleotide triphosphate hydrolases"/>
    <property type="match status" value="1"/>
</dbReference>
<dbReference type="PANTHER" id="PTHR24221">
    <property type="entry name" value="ATP-BINDING CASSETTE SUB-FAMILY B"/>
    <property type="match status" value="1"/>
</dbReference>
<feature type="domain" description="ABC transmembrane type-1" evidence="10">
    <location>
        <begin position="14"/>
        <end position="283"/>
    </location>
</feature>
<dbReference type="InterPro" id="IPR014223">
    <property type="entry name" value="ABC_CydC/D"/>
</dbReference>
<evidence type="ECO:0000256" key="4">
    <source>
        <dbReference type="ARBA" id="ARBA00022840"/>
    </source>
</evidence>
<sequence length="565" mass="64421">MKPHIHFRIDKDLILAILVGVLGGLVALAMFFLSGYMVTQSALGAPLYALMVLVVSVKMFGFLRAITRYIERLLSHKTTFTMLRDVRVQFLEKLIPVVPDVYRKFNSSDLISRMISRVEALQNIYLRVYYPPVVIGLTAIVSIITFIFFTPMHALLIAVSMILTLWIVPWLSAKRARTLKQQVALQQSDFLQRFYDYKEGNEELKRFKQTHTFKTDVLNHLEHFDALQARERRFLSLYDYMLNLIAMISIFLSLVIGAQQVHAGHLDVVYLTSIVLMVLTLFEQAVPMSNVAYYKADTDQALAEINEVIDVSESRDDAHFESEKTKTELFEVEHVTFKYWNQQTPVLHDINLTIKKGEKVAIIGPSGSGKSTLLQVMLGLYQVEQGHVTLNGQVVTDIDNEEKYRYINGMLQSQHMFDGTVRDNLFSDKEDAELEGVLQSVGLGYLDLDRNVSLNGENLSGGEVQRLSLARLLLRDDARIWILDEPTTALDIDNTKKVMNLIEEASETLIVATHDLDVLSRFDKIVVMLDGEMKEIGSYDRLLNEDSYLHQMLELNNKTSPLVKD</sequence>
<dbReference type="PROSITE" id="PS50893">
    <property type="entry name" value="ABC_TRANSPORTER_2"/>
    <property type="match status" value="1"/>
</dbReference>
<evidence type="ECO:0000256" key="8">
    <source>
        <dbReference type="SAM" id="Phobius"/>
    </source>
</evidence>
<proteinExistence type="predicted"/>
<dbReference type="RefSeq" id="WP_002441403.1">
    <property type="nucleotide sequence ID" value="NZ_AP018585.1"/>
</dbReference>
<evidence type="ECO:0000259" key="9">
    <source>
        <dbReference type="PROSITE" id="PS50893"/>
    </source>
</evidence>
<evidence type="ECO:0000256" key="7">
    <source>
        <dbReference type="ARBA" id="ARBA00025074"/>
    </source>
</evidence>
<dbReference type="Gene3D" id="1.20.1560.10">
    <property type="entry name" value="ABC transporter type 1, transmembrane domain"/>
    <property type="match status" value="1"/>
</dbReference>
<feature type="domain" description="ABC transporter" evidence="9">
    <location>
        <begin position="330"/>
        <end position="555"/>
    </location>
</feature>
<dbReference type="InterPro" id="IPR003593">
    <property type="entry name" value="AAA+_ATPase"/>
</dbReference>
<comment type="function">
    <text evidence="7">May be involved in multidrug export. Transmembrane domains (TMD) form a pore in the cell membrane and the ATP-binding domain (NBD) is responsible for energy generation.</text>
</comment>
<dbReference type="GO" id="GO:0005524">
    <property type="term" value="F:ATP binding"/>
    <property type="evidence" value="ECO:0007669"/>
    <property type="project" value="UniProtKB-KW"/>
</dbReference>
<accession>A0ABM7FWY4</accession>
<evidence type="ECO:0000259" key="10">
    <source>
        <dbReference type="PROSITE" id="PS50929"/>
    </source>
</evidence>
<evidence type="ECO:0000256" key="3">
    <source>
        <dbReference type="ARBA" id="ARBA00022741"/>
    </source>
</evidence>
<dbReference type="Proteomes" id="UP000274772">
    <property type="component" value="Chromosome"/>
</dbReference>
<protein>
    <submittedName>
        <fullName evidence="11">ABC transporter ATP-binding cassette</fullName>
    </submittedName>
</protein>
<evidence type="ECO:0000313" key="12">
    <source>
        <dbReference type="Proteomes" id="UP000274772"/>
    </source>
</evidence>
<dbReference type="InterPro" id="IPR011527">
    <property type="entry name" value="ABC1_TM_dom"/>
</dbReference>
<evidence type="ECO:0000256" key="5">
    <source>
        <dbReference type="ARBA" id="ARBA00022989"/>
    </source>
</evidence>
<reference evidence="11 12" key="1">
    <citation type="submission" date="2018-05" db="EMBL/GenBank/DDBJ databases">
        <title>Complete genome sequencing of three human clinical isolates of Staphylococcus caprae reveals virulence factors similar to those of S. epidermidis and S. capitis.</title>
        <authorList>
            <person name="Watanabe S."/>
            <person name="Cui L."/>
        </authorList>
    </citation>
    <scope>NUCLEOTIDE SEQUENCE [LARGE SCALE GENOMIC DNA]</scope>
    <source>
        <strain evidence="11 12">JMUB590</strain>
    </source>
</reference>
<dbReference type="EMBL" id="AP018586">
    <property type="protein sequence ID" value="BBD93245.1"/>
    <property type="molecule type" value="Genomic_DNA"/>
</dbReference>
<dbReference type="InterPro" id="IPR003439">
    <property type="entry name" value="ABC_transporter-like_ATP-bd"/>
</dbReference>
<feature type="transmembrane region" description="Helical" evidence="8">
    <location>
        <begin position="237"/>
        <end position="256"/>
    </location>
</feature>
<keyword evidence="3" id="KW-0547">Nucleotide-binding</keyword>
<evidence type="ECO:0000256" key="2">
    <source>
        <dbReference type="ARBA" id="ARBA00022692"/>
    </source>
</evidence>
<dbReference type="PANTHER" id="PTHR24221:SF653">
    <property type="entry name" value="TRANSPORT ATP-BINDING PROTEIN CYDC"/>
    <property type="match status" value="1"/>
</dbReference>
<keyword evidence="6 8" id="KW-0472">Membrane</keyword>
<dbReference type="SUPFAM" id="SSF52540">
    <property type="entry name" value="P-loop containing nucleoside triphosphate hydrolases"/>
    <property type="match status" value="1"/>
</dbReference>
<dbReference type="NCBIfam" id="TIGR02868">
    <property type="entry name" value="CydC"/>
    <property type="match status" value="1"/>
</dbReference>
<keyword evidence="4 11" id="KW-0067">ATP-binding</keyword>
<feature type="transmembrane region" description="Helical" evidence="8">
    <location>
        <begin position="155"/>
        <end position="173"/>
    </location>
</feature>
<evidence type="ECO:0000256" key="6">
    <source>
        <dbReference type="ARBA" id="ARBA00023136"/>
    </source>
</evidence>
<feature type="transmembrane region" description="Helical" evidence="8">
    <location>
        <begin position="128"/>
        <end position="149"/>
    </location>
</feature>
<keyword evidence="2 8" id="KW-0812">Transmembrane</keyword>
<keyword evidence="5 8" id="KW-1133">Transmembrane helix</keyword>
<comment type="subcellular location">
    <subcellularLocation>
        <location evidence="1">Cell membrane</location>
        <topology evidence="1">Multi-pass membrane protein</topology>
    </subcellularLocation>
</comment>
<name>A0ABM7FWY4_9STAP</name>
<dbReference type="PROSITE" id="PS50929">
    <property type="entry name" value="ABC_TM1F"/>
    <property type="match status" value="1"/>
</dbReference>
<feature type="transmembrane region" description="Helical" evidence="8">
    <location>
        <begin position="12"/>
        <end position="33"/>
    </location>
</feature>
<dbReference type="Pfam" id="PF00664">
    <property type="entry name" value="ABC_membrane"/>
    <property type="match status" value="1"/>
</dbReference>
<feature type="transmembrane region" description="Helical" evidence="8">
    <location>
        <begin position="45"/>
        <end position="67"/>
    </location>
</feature>
<dbReference type="CDD" id="cd03228">
    <property type="entry name" value="ABCC_MRP_Like"/>
    <property type="match status" value="1"/>
</dbReference>
<dbReference type="GeneID" id="58051924"/>
<dbReference type="Pfam" id="PF00005">
    <property type="entry name" value="ABC_tran"/>
    <property type="match status" value="1"/>
</dbReference>
<dbReference type="InterPro" id="IPR039421">
    <property type="entry name" value="Type_1_exporter"/>
</dbReference>
<dbReference type="InterPro" id="IPR036640">
    <property type="entry name" value="ABC1_TM_sf"/>
</dbReference>
<evidence type="ECO:0000256" key="1">
    <source>
        <dbReference type="ARBA" id="ARBA00004651"/>
    </source>
</evidence>
<dbReference type="SMART" id="SM00382">
    <property type="entry name" value="AAA"/>
    <property type="match status" value="1"/>
</dbReference>
<organism evidence="11 12">
    <name type="scientific">Staphylococcus caprae</name>
    <dbReference type="NCBI Taxonomy" id="29380"/>
    <lineage>
        <taxon>Bacteria</taxon>
        <taxon>Bacillati</taxon>
        <taxon>Bacillota</taxon>
        <taxon>Bacilli</taxon>
        <taxon>Bacillales</taxon>
        <taxon>Staphylococcaceae</taxon>
        <taxon>Staphylococcus</taxon>
    </lineage>
</organism>
<keyword evidence="12" id="KW-1185">Reference proteome</keyword>